<dbReference type="AlphaFoldDB" id="A0A0D1IWR3"/>
<dbReference type="InterPro" id="IPR001387">
    <property type="entry name" value="Cro/C1-type_HTH"/>
</dbReference>
<sequence length="73" mass="8568">MIRFKLKETLEKHDKTPYWLAKHSGVRSNTIGQWVNHDNLPEEKRAKTVTLETLDKICLALDCEISEVIEFKK</sequence>
<dbReference type="PATRIC" id="fig|1423.173.peg.4870"/>
<dbReference type="Gene3D" id="1.10.260.40">
    <property type="entry name" value="lambda repressor-like DNA-binding domains"/>
    <property type="match status" value="1"/>
</dbReference>
<reference evidence="1 2" key="1">
    <citation type="submission" date="2014-12" db="EMBL/GenBank/DDBJ databases">
        <title>Comparative genome analysis of Bacillus coagulans HM-08, Clostridium butyricum HM-68, Bacillus subtilis HM-66 and Bacillus licheniformis BL-09.</title>
        <authorList>
            <person name="Zhang H."/>
        </authorList>
    </citation>
    <scope>NUCLEOTIDE SEQUENCE [LARGE SCALE GENOMIC DNA]</scope>
    <source>
        <strain evidence="1 2">HM-66</strain>
    </source>
</reference>
<dbReference type="Pfam" id="PF13443">
    <property type="entry name" value="HTH_26"/>
    <property type="match status" value="1"/>
</dbReference>
<gene>
    <name evidence="1" type="ORF">SC09_contig8orf00062</name>
</gene>
<comment type="caution">
    <text evidence="1">The sequence shown here is derived from an EMBL/GenBank/DDBJ whole genome shotgun (WGS) entry which is preliminary data.</text>
</comment>
<dbReference type="GO" id="GO:0003677">
    <property type="term" value="F:DNA binding"/>
    <property type="evidence" value="ECO:0007669"/>
    <property type="project" value="InterPro"/>
</dbReference>
<accession>A0A0D1IWR3</accession>
<name>A0A0D1IWR3_BACIU</name>
<dbReference type="Proteomes" id="UP000032247">
    <property type="component" value="Unassembled WGS sequence"/>
</dbReference>
<evidence type="ECO:0000313" key="2">
    <source>
        <dbReference type="Proteomes" id="UP000032247"/>
    </source>
</evidence>
<dbReference type="InterPro" id="IPR010982">
    <property type="entry name" value="Lambda_DNA-bd_dom_sf"/>
</dbReference>
<protein>
    <submittedName>
        <fullName evidence="1">Transcription regulator, Cro/CI family-related protein</fullName>
    </submittedName>
</protein>
<organism evidence="1 2">
    <name type="scientific">Bacillus subtilis</name>
    <dbReference type="NCBI Taxonomy" id="1423"/>
    <lineage>
        <taxon>Bacteria</taxon>
        <taxon>Bacillati</taxon>
        <taxon>Bacillota</taxon>
        <taxon>Bacilli</taxon>
        <taxon>Bacillales</taxon>
        <taxon>Bacillaceae</taxon>
        <taxon>Bacillus</taxon>
    </lineage>
</organism>
<dbReference type="SUPFAM" id="SSF47413">
    <property type="entry name" value="lambda repressor-like DNA-binding domains"/>
    <property type="match status" value="1"/>
</dbReference>
<proteinExistence type="predicted"/>
<dbReference type="RefSeq" id="WP_043859030.1">
    <property type="nucleotide sequence ID" value="NZ_CP061871.1"/>
</dbReference>
<evidence type="ECO:0000313" key="1">
    <source>
        <dbReference type="EMBL" id="KIU04424.1"/>
    </source>
</evidence>
<dbReference type="EMBL" id="JXBC01000014">
    <property type="protein sequence ID" value="KIU04424.1"/>
    <property type="molecule type" value="Genomic_DNA"/>
</dbReference>